<dbReference type="EMBL" id="SMDC01000002">
    <property type="protein sequence ID" value="TCW38572.1"/>
    <property type="molecule type" value="Genomic_DNA"/>
</dbReference>
<sequence>MPLQTIERRLVRALVAGCGDGRPSDAPALRPPCHD</sequence>
<organism evidence="1 2">
    <name type="scientific">Marichromatium gracile</name>
    <name type="common">Chromatium gracile</name>
    <dbReference type="NCBI Taxonomy" id="1048"/>
    <lineage>
        <taxon>Bacteria</taxon>
        <taxon>Pseudomonadati</taxon>
        <taxon>Pseudomonadota</taxon>
        <taxon>Gammaproteobacteria</taxon>
        <taxon>Chromatiales</taxon>
        <taxon>Chromatiaceae</taxon>
        <taxon>Marichromatium</taxon>
    </lineage>
</organism>
<evidence type="ECO:0000313" key="2">
    <source>
        <dbReference type="Proteomes" id="UP000295247"/>
    </source>
</evidence>
<accession>A0A4R4AH05</accession>
<dbReference type="AlphaFoldDB" id="A0A4R4AH05"/>
<comment type="caution">
    <text evidence="1">The sequence shown here is derived from an EMBL/GenBank/DDBJ whole genome shotgun (WGS) entry which is preliminary data.</text>
</comment>
<gene>
    <name evidence="1" type="ORF">EDC29_102468</name>
</gene>
<name>A0A4R4AH05_MARGR</name>
<reference evidence="1 2" key="1">
    <citation type="submission" date="2019-03" db="EMBL/GenBank/DDBJ databases">
        <title>Genomic Encyclopedia of Type Strains, Phase IV (KMG-IV): sequencing the most valuable type-strain genomes for metagenomic binning, comparative biology and taxonomic classification.</title>
        <authorList>
            <person name="Goeker M."/>
        </authorList>
    </citation>
    <scope>NUCLEOTIDE SEQUENCE [LARGE SCALE GENOMIC DNA]</scope>
    <source>
        <strain evidence="1 2">DSM 203</strain>
    </source>
</reference>
<dbReference type="Proteomes" id="UP000295247">
    <property type="component" value="Unassembled WGS sequence"/>
</dbReference>
<protein>
    <submittedName>
        <fullName evidence="1">Uncharacterized protein</fullName>
    </submittedName>
</protein>
<evidence type="ECO:0000313" key="1">
    <source>
        <dbReference type="EMBL" id="TCW38572.1"/>
    </source>
</evidence>
<proteinExistence type="predicted"/>